<dbReference type="EMBL" id="OD001360">
    <property type="protein sequence ID" value="CAD7401607.1"/>
    <property type="molecule type" value="Genomic_DNA"/>
</dbReference>
<evidence type="ECO:0000313" key="1">
    <source>
        <dbReference type="EMBL" id="CAD7401607.1"/>
    </source>
</evidence>
<organism evidence="1">
    <name type="scientific">Timema poppense</name>
    <name type="common">Walking stick</name>
    <dbReference type="NCBI Taxonomy" id="170557"/>
    <lineage>
        <taxon>Eukaryota</taxon>
        <taxon>Metazoa</taxon>
        <taxon>Ecdysozoa</taxon>
        <taxon>Arthropoda</taxon>
        <taxon>Hexapoda</taxon>
        <taxon>Insecta</taxon>
        <taxon>Pterygota</taxon>
        <taxon>Neoptera</taxon>
        <taxon>Polyneoptera</taxon>
        <taxon>Phasmatodea</taxon>
        <taxon>Timematodea</taxon>
        <taxon>Timematoidea</taxon>
        <taxon>Timematidae</taxon>
        <taxon>Timema</taxon>
    </lineage>
</organism>
<name>A0A7R9CUA4_TIMPO</name>
<accession>A0A7R9CUA4</accession>
<reference evidence="1" key="1">
    <citation type="submission" date="2020-11" db="EMBL/GenBank/DDBJ databases">
        <authorList>
            <person name="Tran Van P."/>
        </authorList>
    </citation>
    <scope>NUCLEOTIDE SEQUENCE</scope>
</reference>
<gene>
    <name evidence="1" type="ORF">TPSB3V08_LOCUS3179</name>
</gene>
<sequence>MSTPLLIEGYVAATDGSGPTVAASVFELQPFEQRRSLPNVSSEISRAAITPAYYSNNEVL</sequence>
<proteinExistence type="predicted"/>
<dbReference type="AlphaFoldDB" id="A0A7R9CUA4"/>
<protein>
    <submittedName>
        <fullName evidence="1">Uncharacterized protein</fullName>
    </submittedName>
</protein>